<accession>A0A927ZTA8</accession>
<dbReference type="SUPFAM" id="SSF103642">
    <property type="entry name" value="Sec-C motif"/>
    <property type="match status" value="1"/>
</dbReference>
<sequence length="193" mass="21977">MPRETTPPKITHEIKRLCRKIAPKSKLLVVPVKAAPDALLNECFPNVKSMIEHHGGEMVSGWTIWQWANILIEAEAHAIWKNPNGELIDITPHDDGETNIFFLPDDNVTYEGMRIPAHRMALTNSSLVKEFIHLMEKQDAISCSTKSKYVSIPFELDMRLRDLKIRFNTEVTRNKLCPCGSGLRYKNCCGAYI</sequence>
<dbReference type="Proteomes" id="UP000772151">
    <property type="component" value="Unassembled WGS sequence"/>
</dbReference>
<dbReference type="AlphaFoldDB" id="A0A927ZTA8"/>
<name>A0A927ZTA8_SELRU</name>
<gene>
    <name evidence="1" type="ORF">E7203_12105</name>
</gene>
<dbReference type="EMBL" id="SVCA01000013">
    <property type="protein sequence ID" value="MBE6086171.1"/>
    <property type="molecule type" value="Genomic_DNA"/>
</dbReference>
<protein>
    <submittedName>
        <fullName evidence="1">SEC-C domain-containing protein</fullName>
    </submittedName>
</protein>
<comment type="caution">
    <text evidence="1">The sequence shown here is derived from an EMBL/GenBank/DDBJ whole genome shotgun (WGS) entry which is preliminary data.</text>
</comment>
<proteinExistence type="predicted"/>
<evidence type="ECO:0000313" key="1">
    <source>
        <dbReference type="EMBL" id="MBE6086171.1"/>
    </source>
</evidence>
<dbReference type="InterPro" id="IPR004027">
    <property type="entry name" value="SEC_C_motif"/>
</dbReference>
<organism evidence="1 2">
    <name type="scientific">Selenomonas ruminantium</name>
    <dbReference type="NCBI Taxonomy" id="971"/>
    <lineage>
        <taxon>Bacteria</taxon>
        <taxon>Bacillati</taxon>
        <taxon>Bacillota</taxon>
        <taxon>Negativicutes</taxon>
        <taxon>Selenomonadales</taxon>
        <taxon>Selenomonadaceae</taxon>
        <taxon>Selenomonas</taxon>
    </lineage>
</organism>
<dbReference type="Pfam" id="PF02810">
    <property type="entry name" value="SEC-C"/>
    <property type="match status" value="1"/>
</dbReference>
<dbReference type="Gene3D" id="3.10.450.50">
    <property type="match status" value="1"/>
</dbReference>
<dbReference type="RefSeq" id="WP_303670285.1">
    <property type="nucleotide sequence ID" value="NZ_SVCA01000013.1"/>
</dbReference>
<reference evidence="1" key="1">
    <citation type="submission" date="2019-04" db="EMBL/GenBank/DDBJ databases">
        <title>Evolution of Biomass-Degrading Anaerobic Consortia Revealed by Metagenomics.</title>
        <authorList>
            <person name="Peng X."/>
        </authorList>
    </citation>
    <scope>NUCLEOTIDE SEQUENCE</scope>
    <source>
        <strain evidence="1">SIG242</strain>
    </source>
</reference>
<evidence type="ECO:0000313" key="2">
    <source>
        <dbReference type="Proteomes" id="UP000772151"/>
    </source>
</evidence>